<evidence type="ECO:0000256" key="5">
    <source>
        <dbReference type="ARBA" id="ARBA00022801"/>
    </source>
</evidence>
<dbReference type="EMBL" id="NAJL01000016">
    <property type="protein sequence ID" value="TKA28861.1"/>
    <property type="molecule type" value="Genomic_DNA"/>
</dbReference>
<evidence type="ECO:0000256" key="7">
    <source>
        <dbReference type="ARBA" id="ARBA00023180"/>
    </source>
</evidence>
<accession>A0A4U0U1N7</accession>
<evidence type="ECO:0000313" key="9">
    <source>
        <dbReference type="EMBL" id="TKA28861.1"/>
    </source>
</evidence>
<evidence type="ECO:0000256" key="1">
    <source>
        <dbReference type="ARBA" id="ARBA00009547"/>
    </source>
</evidence>
<keyword evidence="6" id="KW-1015">Disulfide bond</keyword>
<dbReference type="GO" id="GO:0003676">
    <property type="term" value="F:nucleic acid binding"/>
    <property type="evidence" value="ECO:0007669"/>
    <property type="project" value="InterPro"/>
</dbReference>
<feature type="chain" id="PRO_5020540959" evidence="8">
    <location>
        <begin position="18"/>
        <end position="346"/>
    </location>
</feature>
<protein>
    <submittedName>
        <fullName evidence="9">Nuclease S1</fullName>
    </submittedName>
</protein>
<sequence>MLTSIAIALISTSGALAWGSLGHEAIAYIAQDHVSSATEAWAQDILDDTSSSYLASIATWADTYRYTTAGEFSAPYHYIDAEDDPPDDCNVDYDRDCGDSGCSVSAIANYTQRVQEPDSLSAEQVNYALRFLVHFIGDITQPLHDEELEVGGNDIDVTFDGEDTNLHHIWDTNMPEELVGGYALSDARDWATTLSAEIDSGDYASQADDWVSDLDIDDAVSTALGWASDANAYVCSVVIPDGQSAVESGDLYPDYYDSAIATIELQVAKAGYRLAKWLDAIAATQTSKKRKERRAGAAGVEEEKEKVKRVGAVDLSGRDLLPPSRPMSKAKLRRAAMGYNCGAHKH</sequence>
<dbReference type="PANTHER" id="PTHR33146:SF26">
    <property type="entry name" value="ENDONUCLEASE 4"/>
    <property type="match status" value="1"/>
</dbReference>
<keyword evidence="4" id="KW-0255">Endonuclease</keyword>
<dbReference type="Proteomes" id="UP000308549">
    <property type="component" value="Unassembled WGS sequence"/>
</dbReference>
<organism evidence="9 10">
    <name type="scientific">Salinomyces thailandicus</name>
    <dbReference type="NCBI Taxonomy" id="706561"/>
    <lineage>
        <taxon>Eukaryota</taxon>
        <taxon>Fungi</taxon>
        <taxon>Dikarya</taxon>
        <taxon>Ascomycota</taxon>
        <taxon>Pezizomycotina</taxon>
        <taxon>Dothideomycetes</taxon>
        <taxon>Dothideomycetidae</taxon>
        <taxon>Mycosphaerellales</taxon>
        <taxon>Teratosphaeriaceae</taxon>
        <taxon>Salinomyces</taxon>
    </lineage>
</organism>
<dbReference type="InterPro" id="IPR008947">
    <property type="entry name" value="PLipase_C/P1_nuclease_dom_sf"/>
</dbReference>
<evidence type="ECO:0000313" key="10">
    <source>
        <dbReference type="Proteomes" id="UP000308549"/>
    </source>
</evidence>
<evidence type="ECO:0000256" key="6">
    <source>
        <dbReference type="ARBA" id="ARBA00023157"/>
    </source>
</evidence>
<keyword evidence="8" id="KW-0732">Signal</keyword>
<evidence type="ECO:0000256" key="8">
    <source>
        <dbReference type="SAM" id="SignalP"/>
    </source>
</evidence>
<evidence type="ECO:0000256" key="2">
    <source>
        <dbReference type="ARBA" id="ARBA00022722"/>
    </source>
</evidence>
<keyword evidence="2" id="KW-0540">Nuclease</keyword>
<evidence type="ECO:0000256" key="4">
    <source>
        <dbReference type="ARBA" id="ARBA00022759"/>
    </source>
</evidence>
<keyword evidence="7" id="KW-0325">Glycoprotein</keyword>
<dbReference type="Gene3D" id="1.10.575.10">
    <property type="entry name" value="P1 Nuclease"/>
    <property type="match status" value="1"/>
</dbReference>
<keyword evidence="3" id="KW-0479">Metal-binding</keyword>
<dbReference type="OrthoDB" id="441446at2759"/>
<comment type="caution">
    <text evidence="9">The sequence shown here is derived from an EMBL/GenBank/DDBJ whole genome shotgun (WGS) entry which is preliminary data.</text>
</comment>
<dbReference type="GO" id="GO:0006308">
    <property type="term" value="P:DNA catabolic process"/>
    <property type="evidence" value="ECO:0007669"/>
    <property type="project" value="InterPro"/>
</dbReference>
<dbReference type="PANTHER" id="PTHR33146">
    <property type="entry name" value="ENDONUCLEASE 4"/>
    <property type="match status" value="1"/>
</dbReference>
<keyword evidence="10" id="KW-1185">Reference proteome</keyword>
<dbReference type="CDD" id="cd11010">
    <property type="entry name" value="S1-P1_nuclease"/>
    <property type="match status" value="1"/>
</dbReference>
<proteinExistence type="inferred from homology"/>
<comment type="similarity">
    <text evidence="1">Belongs to the nuclease type I family.</text>
</comment>
<dbReference type="GO" id="GO:0016788">
    <property type="term" value="F:hydrolase activity, acting on ester bonds"/>
    <property type="evidence" value="ECO:0007669"/>
    <property type="project" value="InterPro"/>
</dbReference>
<evidence type="ECO:0000256" key="3">
    <source>
        <dbReference type="ARBA" id="ARBA00022723"/>
    </source>
</evidence>
<dbReference type="GO" id="GO:0004519">
    <property type="term" value="F:endonuclease activity"/>
    <property type="evidence" value="ECO:0007669"/>
    <property type="project" value="UniProtKB-KW"/>
</dbReference>
<dbReference type="Pfam" id="PF02265">
    <property type="entry name" value="S1-P1_nuclease"/>
    <property type="match status" value="1"/>
</dbReference>
<keyword evidence="5" id="KW-0378">Hydrolase</keyword>
<gene>
    <name evidence="9" type="ORF">B0A50_03272</name>
</gene>
<dbReference type="AlphaFoldDB" id="A0A4U0U1N7"/>
<name>A0A4U0U1N7_9PEZI</name>
<dbReference type="GO" id="GO:0046872">
    <property type="term" value="F:metal ion binding"/>
    <property type="evidence" value="ECO:0007669"/>
    <property type="project" value="UniProtKB-KW"/>
</dbReference>
<feature type="signal peptide" evidence="8">
    <location>
        <begin position="1"/>
        <end position="17"/>
    </location>
</feature>
<reference evidence="9 10" key="1">
    <citation type="submission" date="2017-03" db="EMBL/GenBank/DDBJ databases">
        <title>Genomes of endolithic fungi from Antarctica.</title>
        <authorList>
            <person name="Coleine C."/>
            <person name="Masonjones S."/>
            <person name="Stajich J.E."/>
        </authorList>
    </citation>
    <scope>NUCLEOTIDE SEQUENCE [LARGE SCALE GENOMIC DNA]</scope>
    <source>
        <strain evidence="9 10">CCFEE 6315</strain>
    </source>
</reference>
<dbReference type="InterPro" id="IPR003154">
    <property type="entry name" value="S1/P1nuclease"/>
</dbReference>
<dbReference type="SUPFAM" id="SSF48537">
    <property type="entry name" value="Phospholipase C/P1 nuclease"/>
    <property type="match status" value="1"/>
</dbReference>